<organism evidence="1 2">
    <name type="scientific">Salvator merianae</name>
    <name type="common">Argentine black and white tegu</name>
    <name type="synonym">Tupinambis merianae</name>
    <dbReference type="NCBI Taxonomy" id="96440"/>
    <lineage>
        <taxon>Eukaryota</taxon>
        <taxon>Metazoa</taxon>
        <taxon>Chordata</taxon>
        <taxon>Craniata</taxon>
        <taxon>Vertebrata</taxon>
        <taxon>Euteleostomi</taxon>
        <taxon>Lepidosauria</taxon>
        <taxon>Squamata</taxon>
        <taxon>Bifurcata</taxon>
        <taxon>Unidentata</taxon>
        <taxon>Episquamata</taxon>
        <taxon>Laterata</taxon>
        <taxon>Teiioidea</taxon>
        <taxon>Teiidae</taxon>
        <taxon>Salvator</taxon>
    </lineage>
</organism>
<sequence length="118" mass="13142">ITPFPMAGSQPASKSIKKQPGQELSLMLLLCIHMCLGRQSEQPEVLLQTLLTHMYSVYACTVLLTARLHGCPDSHPLLSYVDDMAGHVSGSFPSVHCIYESLRYKICVKFNTHLKINL</sequence>
<reference evidence="1" key="1">
    <citation type="submission" date="2025-08" db="UniProtKB">
        <authorList>
            <consortium name="Ensembl"/>
        </authorList>
    </citation>
    <scope>IDENTIFICATION</scope>
</reference>
<dbReference type="AlphaFoldDB" id="A0A8D0KPB5"/>
<dbReference type="Proteomes" id="UP000694421">
    <property type="component" value="Unplaced"/>
</dbReference>
<reference evidence="1" key="2">
    <citation type="submission" date="2025-09" db="UniProtKB">
        <authorList>
            <consortium name="Ensembl"/>
        </authorList>
    </citation>
    <scope>IDENTIFICATION</scope>
</reference>
<proteinExistence type="predicted"/>
<dbReference type="Ensembl" id="ENSSMRT00000035672.1">
    <property type="protein sequence ID" value="ENSSMRP00000030582.1"/>
    <property type="gene ID" value="ENSSMRG00000023437.1"/>
</dbReference>
<name>A0A8D0KPB5_SALMN</name>
<accession>A0A8D0KPB5</accession>
<evidence type="ECO:0000313" key="2">
    <source>
        <dbReference type="Proteomes" id="UP000694421"/>
    </source>
</evidence>
<keyword evidence="2" id="KW-1185">Reference proteome</keyword>
<protein>
    <submittedName>
        <fullName evidence="1">Uncharacterized protein</fullName>
    </submittedName>
</protein>
<evidence type="ECO:0000313" key="1">
    <source>
        <dbReference type="Ensembl" id="ENSSMRP00000030582.1"/>
    </source>
</evidence>